<dbReference type="InterPro" id="IPR000086">
    <property type="entry name" value="NUDIX_hydrolase_dom"/>
</dbReference>
<organism evidence="2 3">
    <name type="scientific">Paenibacillus taihuensis</name>
    <dbReference type="NCBI Taxonomy" id="1156355"/>
    <lineage>
        <taxon>Bacteria</taxon>
        <taxon>Bacillati</taxon>
        <taxon>Bacillota</taxon>
        <taxon>Bacilli</taxon>
        <taxon>Bacillales</taxon>
        <taxon>Paenibacillaceae</taxon>
        <taxon>Paenibacillus</taxon>
    </lineage>
</organism>
<evidence type="ECO:0000259" key="1">
    <source>
        <dbReference type="PROSITE" id="PS51462"/>
    </source>
</evidence>
<keyword evidence="2" id="KW-0413">Isomerase</keyword>
<dbReference type="PANTHER" id="PTHR10885">
    <property type="entry name" value="ISOPENTENYL-DIPHOSPHATE DELTA-ISOMERASE"/>
    <property type="match status" value="1"/>
</dbReference>
<dbReference type="SUPFAM" id="SSF55811">
    <property type="entry name" value="Nudix"/>
    <property type="match status" value="1"/>
</dbReference>
<protein>
    <submittedName>
        <fullName evidence="2">Isopentenyldiphosphate isomerase</fullName>
    </submittedName>
</protein>
<dbReference type="PROSITE" id="PS51462">
    <property type="entry name" value="NUDIX"/>
    <property type="match status" value="1"/>
</dbReference>
<dbReference type="CDD" id="cd04692">
    <property type="entry name" value="NUDIX_Hydrolase"/>
    <property type="match status" value="1"/>
</dbReference>
<dbReference type="Proteomes" id="UP000256304">
    <property type="component" value="Unassembled WGS sequence"/>
</dbReference>
<feature type="domain" description="Nudix hydrolase" evidence="1">
    <location>
        <begin position="33"/>
        <end position="177"/>
    </location>
</feature>
<dbReference type="GO" id="GO:0004452">
    <property type="term" value="F:isopentenyl-diphosphate delta-isomerase activity"/>
    <property type="evidence" value="ECO:0007669"/>
    <property type="project" value="TreeGrafter"/>
</dbReference>
<dbReference type="EMBL" id="QTTN01000024">
    <property type="protein sequence ID" value="REE78797.1"/>
    <property type="molecule type" value="Genomic_DNA"/>
</dbReference>
<dbReference type="InterPro" id="IPR015797">
    <property type="entry name" value="NUDIX_hydrolase-like_dom_sf"/>
</dbReference>
<keyword evidence="3" id="KW-1185">Reference proteome</keyword>
<reference evidence="2 3" key="1">
    <citation type="submission" date="2018-08" db="EMBL/GenBank/DDBJ databases">
        <title>Genomic Encyclopedia of Type Strains, Phase III (KMG-III): the genomes of soil and plant-associated and newly described type strains.</title>
        <authorList>
            <person name="Whitman W."/>
        </authorList>
    </citation>
    <scope>NUCLEOTIDE SEQUENCE [LARGE SCALE GENOMIC DNA]</scope>
    <source>
        <strain evidence="2 3">CGMCC 1.10966</strain>
    </source>
</reference>
<dbReference type="Gene3D" id="3.90.79.10">
    <property type="entry name" value="Nucleoside Triphosphate Pyrophosphohydrolase"/>
    <property type="match status" value="1"/>
</dbReference>
<dbReference type="PANTHER" id="PTHR10885:SF20">
    <property type="entry name" value="NUDIX HYDROLASE DOMAIN-CONTAINING PROTEIN"/>
    <property type="match status" value="1"/>
</dbReference>
<dbReference type="OrthoDB" id="9780586at2"/>
<comment type="caution">
    <text evidence="2">The sequence shown here is derived from an EMBL/GenBank/DDBJ whole genome shotgun (WGS) entry which is preliminary data.</text>
</comment>
<gene>
    <name evidence="2" type="ORF">A8990_12474</name>
</gene>
<accession>A0A3D9RJ49</accession>
<proteinExistence type="predicted"/>
<dbReference type="RefSeq" id="WP_116190674.1">
    <property type="nucleotide sequence ID" value="NZ_QTTN01000024.1"/>
</dbReference>
<evidence type="ECO:0000313" key="2">
    <source>
        <dbReference type="EMBL" id="REE78797.1"/>
    </source>
</evidence>
<sequence length="215" mass="23646">MTAAHGEEQFDYYDEAGNWLGTASRGDVHARGLWHRSIHCWLARRDGERKLVLFQQRSSDKDTFPSQFDITAAGHLSAGETMRDAAREIEEELGVRVPFDALLPLGEARKEAAGFAKGAAFIDREVSEVFGFIYDAPLASLTLQPEEVAGIYEADLEAMIVLFEGQADHAAAAGFRLGHDQQPMIEASVQVKASDFVPRPSSYYAGVFRALLLAL</sequence>
<dbReference type="GO" id="GO:0009240">
    <property type="term" value="P:isopentenyl diphosphate biosynthetic process"/>
    <property type="evidence" value="ECO:0007669"/>
    <property type="project" value="TreeGrafter"/>
</dbReference>
<dbReference type="Pfam" id="PF00293">
    <property type="entry name" value="NUDIX"/>
    <property type="match status" value="1"/>
</dbReference>
<name>A0A3D9RJ49_9BACL</name>
<dbReference type="GO" id="GO:0005737">
    <property type="term" value="C:cytoplasm"/>
    <property type="evidence" value="ECO:0007669"/>
    <property type="project" value="TreeGrafter"/>
</dbReference>
<dbReference type="AlphaFoldDB" id="A0A3D9RJ49"/>
<evidence type="ECO:0000313" key="3">
    <source>
        <dbReference type="Proteomes" id="UP000256304"/>
    </source>
</evidence>